<comment type="caution">
    <text evidence="1">The sequence shown here is derived from an EMBL/GenBank/DDBJ whole genome shotgun (WGS) entry which is preliminary data.</text>
</comment>
<dbReference type="InParanoid" id="A0A409XIV7"/>
<name>A0A409XIV7_PSICY</name>
<keyword evidence="2" id="KW-1185">Reference proteome</keyword>
<dbReference type="EMBL" id="NHYD01001575">
    <property type="protein sequence ID" value="PPQ90668.1"/>
    <property type="molecule type" value="Genomic_DNA"/>
</dbReference>
<proteinExistence type="predicted"/>
<organism evidence="1 2">
    <name type="scientific">Psilocybe cyanescens</name>
    <dbReference type="NCBI Taxonomy" id="93625"/>
    <lineage>
        <taxon>Eukaryota</taxon>
        <taxon>Fungi</taxon>
        <taxon>Dikarya</taxon>
        <taxon>Basidiomycota</taxon>
        <taxon>Agaricomycotina</taxon>
        <taxon>Agaricomycetes</taxon>
        <taxon>Agaricomycetidae</taxon>
        <taxon>Agaricales</taxon>
        <taxon>Agaricineae</taxon>
        <taxon>Strophariaceae</taxon>
        <taxon>Psilocybe</taxon>
    </lineage>
</organism>
<evidence type="ECO:0000313" key="2">
    <source>
        <dbReference type="Proteomes" id="UP000283269"/>
    </source>
</evidence>
<reference evidence="1 2" key="1">
    <citation type="journal article" date="2018" name="Evol. Lett.">
        <title>Horizontal gene cluster transfer increased hallucinogenic mushroom diversity.</title>
        <authorList>
            <person name="Reynolds H.T."/>
            <person name="Vijayakumar V."/>
            <person name="Gluck-Thaler E."/>
            <person name="Korotkin H.B."/>
            <person name="Matheny P.B."/>
            <person name="Slot J.C."/>
        </authorList>
    </citation>
    <scope>NUCLEOTIDE SEQUENCE [LARGE SCALE GENOMIC DNA]</scope>
    <source>
        <strain evidence="1 2">2631</strain>
    </source>
</reference>
<evidence type="ECO:0000313" key="1">
    <source>
        <dbReference type="EMBL" id="PPQ90668.1"/>
    </source>
</evidence>
<accession>A0A409XIV7</accession>
<protein>
    <submittedName>
        <fullName evidence="1">Uncharacterized protein</fullName>
    </submittedName>
</protein>
<gene>
    <name evidence="1" type="ORF">CVT25_004707</name>
</gene>
<dbReference type="AlphaFoldDB" id="A0A409XIV7"/>
<sequence length="106" mass="12746">MHYTNYRFRNFVQYAGKGAFMDAEFYPMRWYLFNTGEAFKAYSWATQMLPLFLDRSGHSEELIAYACQARIMCNDYLNFTYTLEQQRRSAQAAVKAYLRRVEDEWT</sequence>
<dbReference type="Proteomes" id="UP000283269">
    <property type="component" value="Unassembled WGS sequence"/>
</dbReference>